<evidence type="ECO:0000313" key="1">
    <source>
        <dbReference type="EMBL" id="KWX16396.1"/>
    </source>
</evidence>
<evidence type="ECO:0000313" key="3">
    <source>
        <dbReference type="EMBL" id="KWX17858.1"/>
    </source>
</evidence>
<gene>
    <name evidence="2" type="ORF">AWT83_00025</name>
    <name evidence="3" type="ORF">AWT83_04970</name>
    <name evidence="4" type="ORF">AWT83_05935</name>
    <name evidence="1" type="ORF">AWT83_18290</name>
</gene>
<dbReference type="EMBL" id="LRHK01000001">
    <property type="protein sequence ID" value="KWX16979.1"/>
    <property type="molecule type" value="Genomic_DNA"/>
</dbReference>
<accession>A0A132P698</accession>
<dbReference type="Proteomes" id="UP000070452">
    <property type="component" value="Unassembled WGS sequence"/>
</dbReference>
<comment type="caution">
    <text evidence="3">The sequence shown here is derived from an EMBL/GenBank/DDBJ whole genome shotgun (WGS) entry which is preliminary data.</text>
</comment>
<evidence type="ECO:0000313" key="4">
    <source>
        <dbReference type="EMBL" id="KWX18031.1"/>
    </source>
</evidence>
<dbReference type="EMBL" id="LRHK01000001">
    <property type="protein sequence ID" value="KWX17858.1"/>
    <property type="molecule type" value="Genomic_DNA"/>
</dbReference>
<proteinExistence type="predicted"/>
<protein>
    <submittedName>
        <fullName evidence="3">Uncharacterized protein</fullName>
    </submittedName>
</protein>
<dbReference type="EMBL" id="LRHK01000001">
    <property type="protein sequence ID" value="KWX18031.1"/>
    <property type="molecule type" value="Genomic_DNA"/>
</dbReference>
<organism evidence="3 5">
    <name type="scientific">Enterococcus faecium</name>
    <name type="common">Streptococcus faecium</name>
    <dbReference type="NCBI Taxonomy" id="1352"/>
    <lineage>
        <taxon>Bacteria</taxon>
        <taxon>Bacillati</taxon>
        <taxon>Bacillota</taxon>
        <taxon>Bacilli</taxon>
        <taxon>Lactobacillales</taxon>
        <taxon>Enterococcaceae</taxon>
        <taxon>Enterococcus</taxon>
    </lineage>
</organism>
<name>A0A132P698_ENTFC</name>
<sequence length="104" mass="11544">MSNGFDDLSKKLNKMAKAAQEMDGEHSVPMSELFTNDFVSANTKFSSIEEFFEVSGFDCSSEESFAAIPDDQMDAFVSDNTNFDTWSDFMSAAAIKYTAKKLGF</sequence>
<reference evidence="3 5" key="1">
    <citation type="submission" date="2016-01" db="EMBL/GenBank/DDBJ databases">
        <title>Molecular Mechanisms for transfer of large genomic segments between Enterococcus faecium strains.</title>
        <authorList>
            <person name="Garcia-Solache M.A."/>
            <person name="Lebreton F."/>
            <person name="Mclaughlin R.E."/>
            <person name="Whiteaker J.D."/>
            <person name="Gilmore M.S."/>
            <person name="Rice L.B."/>
        </authorList>
    </citation>
    <scope>NUCLEOTIDE SEQUENCE [LARGE SCALE GENOMIC DNA]</scope>
    <source>
        <strain evidence="3 5">D344RRF x C68</strain>
    </source>
</reference>
<dbReference type="RefSeq" id="WP_002317478.1">
    <property type="nucleotide sequence ID" value="NZ_BTRQ01000054.1"/>
</dbReference>
<evidence type="ECO:0000313" key="5">
    <source>
        <dbReference type="Proteomes" id="UP000070452"/>
    </source>
</evidence>
<dbReference type="AlphaFoldDB" id="A0A132P698"/>
<dbReference type="EMBL" id="LRHK01000007">
    <property type="protein sequence ID" value="KWX16396.1"/>
    <property type="molecule type" value="Genomic_DNA"/>
</dbReference>
<evidence type="ECO:0000313" key="2">
    <source>
        <dbReference type="EMBL" id="KWX16979.1"/>
    </source>
</evidence>